<accession>A0A3E0VWZ7</accession>
<sequence length="61" mass="6454">MEEVLCLVEGCTSVPDDELTLDSKGLRLVFAACSEHAQDIRWGAVLPPSTELAGRGLIGLA</sequence>
<evidence type="ECO:0000313" key="1">
    <source>
        <dbReference type="EMBL" id="RFA14125.1"/>
    </source>
</evidence>
<protein>
    <submittedName>
        <fullName evidence="1">Uncharacterized protein</fullName>
    </submittedName>
</protein>
<gene>
    <name evidence="1" type="ORF">B7R22_10975</name>
</gene>
<name>A0A3E0VWZ7_9MICO</name>
<dbReference type="Proteomes" id="UP000256541">
    <property type="component" value="Unassembled WGS sequence"/>
</dbReference>
<reference evidence="1 2" key="1">
    <citation type="submission" date="2017-04" db="EMBL/GenBank/DDBJ databases">
        <title>Comparative genome analysis of Subtercola boreus.</title>
        <authorList>
            <person name="Cho Y.-J."/>
            <person name="Cho A."/>
            <person name="Kim O.-S."/>
            <person name="Lee J.-I."/>
        </authorList>
    </citation>
    <scope>NUCLEOTIDE SEQUENCE [LARGE SCALE GENOMIC DNA]</scope>
    <source>
        <strain evidence="1 2">P27479</strain>
    </source>
</reference>
<comment type="caution">
    <text evidence="1">The sequence shown here is derived from an EMBL/GenBank/DDBJ whole genome shotgun (WGS) entry which is preliminary data.</text>
</comment>
<dbReference type="EMBL" id="NBXB01000029">
    <property type="protein sequence ID" value="RFA14125.1"/>
    <property type="molecule type" value="Genomic_DNA"/>
</dbReference>
<dbReference type="OrthoDB" id="5126194at2"/>
<proteinExistence type="predicted"/>
<organism evidence="1 2">
    <name type="scientific">Subtercola boreus</name>
    <dbReference type="NCBI Taxonomy" id="120213"/>
    <lineage>
        <taxon>Bacteria</taxon>
        <taxon>Bacillati</taxon>
        <taxon>Actinomycetota</taxon>
        <taxon>Actinomycetes</taxon>
        <taxon>Micrococcales</taxon>
        <taxon>Microbacteriaceae</taxon>
        <taxon>Subtercola</taxon>
    </lineage>
</organism>
<dbReference type="RefSeq" id="WP_116411780.1">
    <property type="nucleotide sequence ID" value="NZ_NBXB01000029.1"/>
</dbReference>
<dbReference type="AlphaFoldDB" id="A0A3E0VWZ7"/>
<evidence type="ECO:0000313" key="2">
    <source>
        <dbReference type="Proteomes" id="UP000256541"/>
    </source>
</evidence>